<feature type="chain" id="PRO_5047084007" description="Lipoprotein" evidence="1">
    <location>
        <begin position="18"/>
        <end position="199"/>
    </location>
</feature>
<dbReference type="EMBL" id="BAAAZI010000015">
    <property type="protein sequence ID" value="GAA4147815.1"/>
    <property type="molecule type" value="Genomic_DNA"/>
</dbReference>
<keyword evidence="1" id="KW-0732">Signal</keyword>
<accession>A0ABP7Z609</accession>
<evidence type="ECO:0008006" key="4">
    <source>
        <dbReference type="Google" id="ProtNLM"/>
    </source>
</evidence>
<evidence type="ECO:0000313" key="3">
    <source>
        <dbReference type="Proteomes" id="UP001500101"/>
    </source>
</evidence>
<comment type="caution">
    <text evidence="2">The sequence shown here is derived from an EMBL/GenBank/DDBJ whole genome shotgun (WGS) entry which is preliminary data.</text>
</comment>
<dbReference type="Proteomes" id="UP001500101">
    <property type="component" value="Unassembled WGS sequence"/>
</dbReference>
<feature type="signal peptide" evidence="1">
    <location>
        <begin position="1"/>
        <end position="17"/>
    </location>
</feature>
<sequence>MKVYSYLIVAFSLLVLACQSPTKTDTSGNTDSSKFVENDSNTIAKDSLSLVKANYERIHAIQNWDKIDSAQIHESTEGGQVNYYFKNNVLEKMRASHYGESGYTHVDYYLLNNELSFVFEDVYQYNAHMYSPEFDNSKTKKGWENRFYYFDNVFFKFIGTKEQEADLAGTADRAKVHQEMFKKFLKIKDNGYKDVDALP</sequence>
<evidence type="ECO:0000313" key="2">
    <source>
        <dbReference type="EMBL" id="GAA4147815.1"/>
    </source>
</evidence>
<gene>
    <name evidence="2" type="ORF">GCM10022216_34160</name>
</gene>
<proteinExistence type="predicted"/>
<protein>
    <recommendedName>
        <fullName evidence="4">Lipoprotein</fullName>
    </recommendedName>
</protein>
<dbReference type="RefSeq" id="WP_344675946.1">
    <property type="nucleotide sequence ID" value="NZ_BAAAZI010000015.1"/>
</dbReference>
<reference evidence="3" key="1">
    <citation type="journal article" date="2019" name="Int. J. Syst. Evol. Microbiol.">
        <title>The Global Catalogue of Microorganisms (GCM) 10K type strain sequencing project: providing services to taxonomists for standard genome sequencing and annotation.</title>
        <authorList>
            <consortium name="The Broad Institute Genomics Platform"/>
            <consortium name="The Broad Institute Genome Sequencing Center for Infectious Disease"/>
            <person name="Wu L."/>
            <person name="Ma J."/>
        </authorList>
    </citation>
    <scope>NUCLEOTIDE SEQUENCE [LARGE SCALE GENOMIC DNA]</scope>
    <source>
        <strain evidence="3">JCM 16704</strain>
    </source>
</reference>
<dbReference type="PROSITE" id="PS51257">
    <property type="entry name" value="PROKAR_LIPOPROTEIN"/>
    <property type="match status" value="1"/>
</dbReference>
<evidence type="ECO:0000256" key="1">
    <source>
        <dbReference type="SAM" id="SignalP"/>
    </source>
</evidence>
<organism evidence="2 3">
    <name type="scientific">Sphingobacterium kyonggiense</name>
    <dbReference type="NCBI Taxonomy" id="714075"/>
    <lineage>
        <taxon>Bacteria</taxon>
        <taxon>Pseudomonadati</taxon>
        <taxon>Bacteroidota</taxon>
        <taxon>Sphingobacteriia</taxon>
        <taxon>Sphingobacteriales</taxon>
        <taxon>Sphingobacteriaceae</taxon>
        <taxon>Sphingobacterium</taxon>
    </lineage>
</organism>
<name>A0ABP7Z609_9SPHI</name>
<keyword evidence="3" id="KW-1185">Reference proteome</keyword>